<proteinExistence type="predicted"/>
<evidence type="ECO:0000259" key="1">
    <source>
        <dbReference type="Pfam" id="PF12728"/>
    </source>
</evidence>
<evidence type="ECO:0000313" key="2">
    <source>
        <dbReference type="EMBL" id="RCK77996.1"/>
    </source>
</evidence>
<dbReference type="InterPro" id="IPR041657">
    <property type="entry name" value="HTH_17"/>
</dbReference>
<name>A0A367ZIT1_9BACT</name>
<dbReference type="Proteomes" id="UP000252355">
    <property type="component" value="Unassembled WGS sequence"/>
</dbReference>
<sequence>MNEDLLLDLYYGELPAARGEDAVPTVAEAHAHLAGCATCRAAWDALRRHLDRLGPTADPVPAPRGRALTAALRTLGLAPAEARPLPSPSAPRPLPTGATVFPTDIPSDLWPTSGRAVTAGQPGAIMTLEEVADELRVTVDQARHLLGELPYLNIGGAIRIRRATFEAFLEKMEEESRRPALAFDLGHPVLRRQGLI</sequence>
<dbReference type="AlphaFoldDB" id="A0A367ZIT1"/>
<protein>
    <recommendedName>
        <fullName evidence="1">Helix-turn-helix domain-containing protein</fullName>
    </recommendedName>
</protein>
<dbReference type="Pfam" id="PF12728">
    <property type="entry name" value="HTH_17"/>
    <property type="match status" value="1"/>
</dbReference>
<dbReference type="EMBL" id="QOQW01000029">
    <property type="protein sequence ID" value="RCK77996.1"/>
    <property type="molecule type" value="Genomic_DNA"/>
</dbReference>
<reference evidence="2 3" key="1">
    <citation type="submission" date="2018-05" db="EMBL/GenBank/DDBJ databases">
        <title>A metagenomic window into the 2 km-deep terrestrial subsurface aquifer revealed taxonomically and functionally diverse microbial community comprising novel uncultured bacterial lineages.</title>
        <authorList>
            <person name="Kadnikov V.V."/>
            <person name="Mardanov A.V."/>
            <person name="Beletsky A.V."/>
            <person name="Banks D."/>
            <person name="Pimenov N.V."/>
            <person name="Frank Y.A."/>
            <person name="Karnachuk O.V."/>
            <person name="Ravin N.V."/>
        </authorList>
    </citation>
    <scope>NUCLEOTIDE SEQUENCE [LARGE SCALE GENOMIC DNA]</scope>
    <source>
        <strain evidence="2">BY5</strain>
    </source>
</reference>
<evidence type="ECO:0000313" key="3">
    <source>
        <dbReference type="Proteomes" id="UP000252355"/>
    </source>
</evidence>
<comment type="caution">
    <text evidence="2">The sequence shown here is derived from an EMBL/GenBank/DDBJ whole genome shotgun (WGS) entry which is preliminary data.</text>
</comment>
<feature type="domain" description="Helix-turn-helix" evidence="1">
    <location>
        <begin position="126"/>
        <end position="171"/>
    </location>
</feature>
<gene>
    <name evidence="2" type="ORF">OZSIB_1905</name>
</gene>
<organism evidence="2 3">
    <name type="scientific">Candidatus Ozemobacter sibiricus</name>
    <dbReference type="NCBI Taxonomy" id="2268124"/>
    <lineage>
        <taxon>Bacteria</taxon>
        <taxon>Candidatus Ozemobacteria</taxon>
        <taxon>Candidatus Ozemobacterales</taxon>
        <taxon>Candidatus Ozemobacteraceae</taxon>
        <taxon>Candidatus Ozemobacter</taxon>
    </lineage>
</organism>
<accession>A0A367ZIT1</accession>